<evidence type="ECO:0000313" key="3">
    <source>
        <dbReference type="Proteomes" id="UP000239866"/>
    </source>
</evidence>
<dbReference type="Proteomes" id="UP000239866">
    <property type="component" value="Unassembled WGS sequence"/>
</dbReference>
<name>A0A2T1K6Z1_9GAMM</name>
<reference evidence="2 3" key="1">
    <citation type="submission" date="2018-03" db="EMBL/GenBank/DDBJ databases">
        <title>Marinobacter brunus sp. nov., a marine bacterium of Gamma-proteobacteria isolated from the surface seawater of the South China Sea.</title>
        <authorList>
            <person name="Cheng H."/>
            <person name="Wu Y.-H."/>
            <person name="Xamxidin M."/>
            <person name="Xu X.-W."/>
        </authorList>
    </citation>
    <scope>NUCLEOTIDE SEQUENCE [LARGE SCALE GENOMIC DNA]</scope>
    <source>
        <strain evidence="2 3">NH169-3</strain>
    </source>
</reference>
<gene>
    <name evidence="2" type="ORF">C7H09_12385</name>
</gene>
<sequence>MVALGVGVVGQAASLVVLVLAAAFLIRSLFRVLMYGQQALALVVVLGDQALLQFARYAAIRLVSKALRTPKE</sequence>
<dbReference type="EMBL" id="PXNP01000088">
    <property type="protein sequence ID" value="PSF05921.1"/>
    <property type="molecule type" value="Genomic_DNA"/>
</dbReference>
<evidence type="ECO:0000313" key="2">
    <source>
        <dbReference type="EMBL" id="PSF05921.1"/>
    </source>
</evidence>
<keyword evidence="1" id="KW-0812">Transmembrane</keyword>
<keyword evidence="3" id="KW-1185">Reference proteome</keyword>
<comment type="caution">
    <text evidence="2">The sequence shown here is derived from an EMBL/GenBank/DDBJ whole genome shotgun (WGS) entry which is preliminary data.</text>
</comment>
<accession>A0A2T1K6Z1</accession>
<keyword evidence="1" id="KW-0472">Membrane</keyword>
<feature type="transmembrane region" description="Helical" evidence="1">
    <location>
        <begin position="6"/>
        <end position="26"/>
    </location>
</feature>
<protein>
    <submittedName>
        <fullName evidence="2">Uncharacterized protein</fullName>
    </submittedName>
</protein>
<organism evidence="2 3">
    <name type="scientific">Marinobacter fuscus</name>
    <dbReference type="NCBI Taxonomy" id="2109942"/>
    <lineage>
        <taxon>Bacteria</taxon>
        <taxon>Pseudomonadati</taxon>
        <taxon>Pseudomonadota</taxon>
        <taxon>Gammaproteobacteria</taxon>
        <taxon>Pseudomonadales</taxon>
        <taxon>Marinobacteraceae</taxon>
        <taxon>Marinobacter</taxon>
    </lineage>
</organism>
<keyword evidence="1" id="KW-1133">Transmembrane helix</keyword>
<proteinExistence type="predicted"/>
<dbReference type="AlphaFoldDB" id="A0A2T1K6Z1"/>
<evidence type="ECO:0000256" key="1">
    <source>
        <dbReference type="SAM" id="Phobius"/>
    </source>
</evidence>